<comment type="caution">
    <text evidence="3">The sequence shown here is derived from an EMBL/GenBank/DDBJ whole genome shotgun (WGS) entry which is preliminary data.</text>
</comment>
<dbReference type="AlphaFoldDB" id="A0A1E3GQG2"/>
<organism evidence="3 4">
    <name type="scientific">Methylophaga muralis</name>
    <dbReference type="NCBI Taxonomy" id="291169"/>
    <lineage>
        <taxon>Bacteria</taxon>
        <taxon>Pseudomonadati</taxon>
        <taxon>Pseudomonadota</taxon>
        <taxon>Gammaproteobacteria</taxon>
        <taxon>Thiotrichales</taxon>
        <taxon>Piscirickettsiaceae</taxon>
        <taxon>Methylophaga</taxon>
    </lineage>
</organism>
<evidence type="ECO:0000256" key="1">
    <source>
        <dbReference type="SAM" id="MobiDB-lite"/>
    </source>
</evidence>
<feature type="region of interest" description="Disordered" evidence="1">
    <location>
        <begin position="291"/>
        <end position="325"/>
    </location>
</feature>
<reference evidence="3 4" key="1">
    <citation type="submission" date="2016-07" db="EMBL/GenBank/DDBJ databases">
        <title>Draft Genome Sequence of Methylophaga muralis Bur 1.</title>
        <authorList>
            <person name="Vasilenko O.V."/>
            <person name="Doronina N.V."/>
            <person name="Shmareva M.N."/>
            <person name="Tarlachkov S.V."/>
            <person name="Mustakhimov I."/>
            <person name="Trotsenko Y.A."/>
        </authorList>
    </citation>
    <scope>NUCLEOTIDE SEQUENCE [LARGE SCALE GENOMIC DNA]</scope>
    <source>
        <strain evidence="3 4">Bur 1</strain>
    </source>
</reference>
<dbReference type="Proteomes" id="UP000094379">
    <property type="component" value="Unassembled WGS sequence"/>
</dbReference>
<keyword evidence="2" id="KW-1133">Transmembrane helix</keyword>
<gene>
    <name evidence="3" type="ORF">A9E74_02009</name>
</gene>
<feature type="compositionally biased region" description="Basic and acidic residues" evidence="1">
    <location>
        <begin position="297"/>
        <end position="310"/>
    </location>
</feature>
<evidence type="ECO:0000313" key="3">
    <source>
        <dbReference type="EMBL" id="ODN66278.1"/>
    </source>
</evidence>
<evidence type="ECO:0000313" key="4">
    <source>
        <dbReference type="Proteomes" id="UP000094379"/>
    </source>
</evidence>
<dbReference type="RefSeq" id="WP_069296429.1">
    <property type="nucleotide sequence ID" value="NZ_MCRI01000023.1"/>
</dbReference>
<keyword evidence="4" id="KW-1185">Reference proteome</keyword>
<keyword evidence="2" id="KW-0472">Membrane</keyword>
<dbReference type="STRING" id="291169.A9E74_02009"/>
<feature type="transmembrane region" description="Helical" evidence="2">
    <location>
        <begin position="38"/>
        <end position="63"/>
    </location>
</feature>
<keyword evidence="2" id="KW-0812">Transmembrane</keyword>
<evidence type="ECO:0000256" key="2">
    <source>
        <dbReference type="SAM" id="Phobius"/>
    </source>
</evidence>
<name>A0A1E3GQG2_9GAMM</name>
<sequence>MAIGFFQKRIEDILNNVASSDDSAALSAEQMAQLSSDLALYFSTVLLTLSGMLLVGLFLLWMVKRRANPASTNNKELQRQQLLQELESQFLAINTKPAVWMTNRSTFDAKVVYEFSLALTPDIRWHAPQNIQTSWHMGDRMIVITDQDDLLTASVMDEILFWFRHLDRAVSSDLIKVEDLYSLWRQILPFALDNRFSFLAAYFTEDDLEDIEAIRQVLIGVIRYCQQQKLAQPLSYINGRLDPLFFDELPKGMKPGLEAARQNNVHRKDPVVMDEAPIIVQETKTERKEPVVIAPEKAVEKPKTTARKEPTFSIDNVDIDEKKPE</sequence>
<protein>
    <submittedName>
        <fullName evidence="3">Uncharacterized protein</fullName>
    </submittedName>
</protein>
<proteinExistence type="predicted"/>
<dbReference type="EMBL" id="MCRI01000023">
    <property type="protein sequence ID" value="ODN66278.1"/>
    <property type="molecule type" value="Genomic_DNA"/>
</dbReference>
<accession>A0A1E3GQG2</accession>